<feature type="binding site" evidence="9">
    <location>
        <position position="386"/>
    </location>
    <ligand>
        <name>(2R)-2-phosphoglycerate</name>
        <dbReference type="ChEBI" id="CHEBI:58289"/>
    </ligand>
</feature>
<dbReference type="HAMAP" id="MF_00318">
    <property type="entry name" value="Enolase"/>
    <property type="match status" value="1"/>
</dbReference>
<dbReference type="RefSeq" id="WP_188668269.1">
    <property type="nucleotide sequence ID" value="NZ_BMJI01000012.1"/>
</dbReference>
<dbReference type="Pfam" id="PF03952">
    <property type="entry name" value="Enolase_N"/>
    <property type="match status" value="1"/>
</dbReference>
<dbReference type="SUPFAM" id="SSF51604">
    <property type="entry name" value="Enolase C-terminal domain-like"/>
    <property type="match status" value="1"/>
</dbReference>
<dbReference type="InterPro" id="IPR020811">
    <property type="entry name" value="Enolase_N"/>
</dbReference>
<evidence type="ECO:0000256" key="9">
    <source>
        <dbReference type="HAMAP-Rule" id="MF_00318"/>
    </source>
</evidence>
<feature type="binding site" evidence="9">
    <location>
        <position position="310"/>
    </location>
    <ligand>
        <name>Mg(2+)</name>
        <dbReference type="ChEBI" id="CHEBI:18420"/>
    </ligand>
</feature>
<comment type="catalytic activity">
    <reaction evidence="9">
        <text>(2R)-2-phosphoglycerate = phosphoenolpyruvate + H2O</text>
        <dbReference type="Rhea" id="RHEA:10164"/>
        <dbReference type="ChEBI" id="CHEBI:15377"/>
        <dbReference type="ChEBI" id="CHEBI:58289"/>
        <dbReference type="ChEBI" id="CHEBI:58702"/>
        <dbReference type="EC" id="4.2.1.11"/>
    </reaction>
</comment>
<evidence type="ECO:0000256" key="5">
    <source>
        <dbReference type="ARBA" id="ARBA00022525"/>
    </source>
</evidence>
<evidence type="ECO:0000256" key="1">
    <source>
        <dbReference type="ARBA" id="ARBA00005031"/>
    </source>
</evidence>
<dbReference type="PANTHER" id="PTHR11902:SF1">
    <property type="entry name" value="ENOLASE"/>
    <property type="match status" value="1"/>
</dbReference>
<dbReference type="Gene3D" id="3.20.20.120">
    <property type="entry name" value="Enolase-like C-terminal domain"/>
    <property type="match status" value="1"/>
</dbReference>
<evidence type="ECO:0000313" key="13">
    <source>
        <dbReference type="Proteomes" id="UP000597761"/>
    </source>
</evidence>
<feature type="domain" description="Enolase N-terminal" evidence="11">
    <location>
        <begin position="4"/>
        <end position="134"/>
    </location>
</feature>
<gene>
    <name evidence="12" type="primary">eno1</name>
    <name evidence="9" type="synonym">eno</name>
    <name evidence="12" type="ORF">GCM10011512_20020</name>
</gene>
<dbReference type="InterPro" id="IPR020810">
    <property type="entry name" value="Enolase_C"/>
</dbReference>
<dbReference type="EC" id="4.2.1.11" evidence="3 9"/>
<reference evidence="13" key="1">
    <citation type="journal article" date="2019" name="Int. J. Syst. Evol. Microbiol.">
        <title>The Global Catalogue of Microorganisms (GCM) 10K type strain sequencing project: providing services to taxonomists for standard genome sequencing and annotation.</title>
        <authorList>
            <consortium name="The Broad Institute Genomics Platform"/>
            <consortium name="The Broad Institute Genome Sequencing Center for Infectious Disease"/>
            <person name="Wu L."/>
            <person name="Ma J."/>
        </authorList>
    </citation>
    <scope>NUCLEOTIDE SEQUENCE [LARGE SCALE GENOMIC DNA]</scope>
    <source>
        <strain evidence="13">CGMCC 1.15480</strain>
    </source>
</reference>
<dbReference type="SUPFAM" id="SSF54826">
    <property type="entry name" value="Enolase N-terminal domain-like"/>
    <property type="match status" value="1"/>
</dbReference>
<keyword evidence="5 9" id="KW-0964">Secreted</keyword>
<comment type="caution">
    <text evidence="12">The sequence shown here is derived from an EMBL/GenBank/DDBJ whole genome shotgun (WGS) entry which is preliminary data.</text>
</comment>
<evidence type="ECO:0000259" key="10">
    <source>
        <dbReference type="SMART" id="SM01192"/>
    </source>
</evidence>
<comment type="similarity">
    <text evidence="2 9">Belongs to the enolase family.</text>
</comment>
<evidence type="ECO:0000256" key="6">
    <source>
        <dbReference type="ARBA" id="ARBA00022842"/>
    </source>
</evidence>
<feature type="active site" description="Proton donor" evidence="9">
    <location>
        <position position="205"/>
    </location>
</feature>
<dbReference type="InterPro" id="IPR029017">
    <property type="entry name" value="Enolase-like_N"/>
</dbReference>
<name>A0ABQ1P8E9_9MICC</name>
<dbReference type="CDD" id="cd03313">
    <property type="entry name" value="enolase"/>
    <property type="match status" value="1"/>
</dbReference>
<feature type="domain" description="Enolase C-terminal TIM barrel" evidence="10">
    <location>
        <begin position="139"/>
        <end position="423"/>
    </location>
</feature>
<keyword evidence="7 9" id="KW-0324">Glycolysis</keyword>
<feature type="binding site" evidence="9">
    <location>
        <position position="163"/>
    </location>
    <ligand>
        <name>(2R)-2-phosphoglycerate</name>
        <dbReference type="ChEBI" id="CHEBI:58289"/>
    </ligand>
</feature>
<comment type="subcellular location">
    <subcellularLocation>
        <location evidence="9">Cytoplasm</location>
    </subcellularLocation>
    <subcellularLocation>
        <location evidence="9">Secreted</location>
    </subcellularLocation>
    <subcellularLocation>
        <location evidence="9">Cell surface</location>
    </subcellularLocation>
    <text evidence="9">Fractions of enolase are present in both the cytoplasm and on the cell surface.</text>
</comment>
<feature type="binding site" evidence="9">
    <location>
        <position position="242"/>
    </location>
    <ligand>
        <name>Mg(2+)</name>
        <dbReference type="ChEBI" id="CHEBI:18420"/>
    </ligand>
</feature>
<dbReference type="InterPro" id="IPR020809">
    <property type="entry name" value="Enolase_CS"/>
</dbReference>
<keyword evidence="6 9" id="KW-0460">Magnesium</keyword>
<proteinExistence type="inferred from homology"/>
<keyword evidence="8 9" id="KW-0456">Lyase</keyword>
<dbReference type="Proteomes" id="UP000597761">
    <property type="component" value="Unassembled WGS sequence"/>
</dbReference>
<evidence type="ECO:0000256" key="8">
    <source>
        <dbReference type="ARBA" id="ARBA00023239"/>
    </source>
</evidence>
<feature type="binding site" evidence="9">
    <location>
        <position position="335"/>
    </location>
    <ligand>
        <name>(2R)-2-phosphoglycerate</name>
        <dbReference type="ChEBI" id="CHEBI:58289"/>
    </ligand>
</feature>
<feature type="binding site" evidence="9">
    <location>
        <position position="365"/>
    </location>
    <ligand>
        <name>(2R)-2-phosphoglycerate</name>
        <dbReference type="ChEBI" id="CHEBI:58289"/>
    </ligand>
</feature>
<dbReference type="PANTHER" id="PTHR11902">
    <property type="entry name" value="ENOLASE"/>
    <property type="match status" value="1"/>
</dbReference>
<evidence type="ECO:0000256" key="7">
    <source>
        <dbReference type="ARBA" id="ARBA00023152"/>
    </source>
</evidence>
<comment type="cofactor">
    <cofactor evidence="9">
        <name>Mg(2+)</name>
        <dbReference type="ChEBI" id="CHEBI:18420"/>
    </cofactor>
    <text evidence="9">Binds a second Mg(2+) ion via substrate during catalysis.</text>
</comment>
<comment type="pathway">
    <text evidence="1 9">Carbohydrate degradation; glycolysis; pyruvate from D-glyceraldehyde 3-phosphate: step 4/5.</text>
</comment>
<evidence type="ECO:0000256" key="4">
    <source>
        <dbReference type="ARBA" id="ARBA00017068"/>
    </source>
</evidence>
<accession>A0ABQ1P8E9</accession>
<dbReference type="Gene3D" id="3.30.390.10">
    <property type="entry name" value="Enolase-like, N-terminal domain"/>
    <property type="match status" value="1"/>
</dbReference>
<dbReference type="PROSITE" id="PS00164">
    <property type="entry name" value="ENOLASE"/>
    <property type="match status" value="1"/>
</dbReference>
<evidence type="ECO:0000256" key="3">
    <source>
        <dbReference type="ARBA" id="ARBA00012058"/>
    </source>
</evidence>
<dbReference type="SFLD" id="SFLDG00178">
    <property type="entry name" value="enolase"/>
    <property type="match status" value="1"/>
</dbReference>
<dbReference type="SFLD" id="SFLDS00001">
    <property type="entry name" value="Enolase"/>
    <property type="match status" value="1"/>
</dbReference>
<organism evidence="12 13">
    <name type="scientific">Tersicoccus solisilvae</name>
    <dbReference type="NCBI Taxonomy" id="1882339"/>
    <lineage>
        <taxon>Bacteria</taxon>
        <taxon>Bacillati</taxon>
        <taxon>Actinomycetota</taxon>
        <taxon>Actinomycetes</taxon>
        <taxon>Micrococcales</taxon>
        <taxon>Micrococcaceae</taxon>
        <taxon>Tersicoccus</taxon>
    </lineage>
</organism>
<feature type="binding site" evidence="9">
    <location>
        <position position="364"/>
    </location>
    <ligand>
        <name>(2R)-2-phosphoglycerate</name>
        <dbReference type="ChEBI" id="CHEBI:58289"/>
    </ligand>
</feature>
<comment type="function">
    <text evidence="9">Catalyzes the reversible conversion of 2-phosphoglycerate (2-PG) into phosphoenolpyruvate (PEP). It is essential for the degradation of carbohydrates via glycolysis.</text>
</comment>
<dbReference type="EMBL" id="BMJI01000012">
    <property type="protein sequence ID" value="GGC92970.1"/>
    <property type="molecule type" value="Genomic_DNA"/>
</dbReference>
<feature type="binding site" evidence="9">
    <location>
        <position position="283"/>
    </location>
    <ligand>
        <name>Mg(2+)</name>
        <dbReference type="ChEBI" id="CHEBI:18420"/>
    </ligand>
</feature>
<evidence type="ECO:0000259" key="11">
    <source>
        <dbReference type="SMART" id="SM01193"/>
    </source>
</evidence>
<dbReference type="Pfam" id="PF00113">
    <property type="entry name" value="Enolase_C"/>
    <property type="match status" value="1"/>
</dbReference>
<dbReference type="SMART" id="SM01192">
    <property type="entry name" value="Enolase_C"/>
    <property type="match status" value="1"/>
</dbReference>
<keyword evidence="9" id="KW-0963">Cytoplasm</keyword>
<protein>
    <recommendedName>
        <fullName evidence="4 9">Enolase</fullName>
        <ecNumber evidence="3 9">4.2.1.11</ecNumber>
    </recommendedName>
    <alternativeName>
        <fullName evidence="9">2-phospho-D-glycerate hydro-lyase</fullName>
    </alternativeName>
    <alternativeName>
        <fullName evidence="9">2-phosphoglycerate dehydratase</fullName>
    </alternativeName>
</protein>
<dbReference type="PRINTS" id="PR00148">
    <property type="entry name" value="ENOLASE"/>
</dbReference>
<evidence type="ECO:0000313" key="12">
    <source>
        <dbReference type="EMBL" id="GGC92970.1"/>
    </source>
</evidence>
<keyword evidence="9" id="KW-0479">Metal-binding</keyword>
<dbReference type="SMART" id="SM01193">
    <property type="entry name" value="Enolase_N"/>
    <property type="match status" value="1"/>
</dbReference>
<dbReference type="PIRSF" id="PIRSF001400">
    <property type="entry name" value="Enolase"/>
    <property type="match status" value="1"/>
</dbReference>
<dbReference type="NCBIfam" id="TIGR01060">
    <property type="entry name" value="eno"/>
    <property type="match status" value="1"/>
</dbReference>
<feature type="active site" description="Proton acceptor" evidence="9">
    <location>
        <position position="335"/>
    </location>
</feature>
<dbReference type="InterPro" id="IPR000941">
    <property type="entry name" value="Enolase"/>
</dbReference>
<dbReference type="InterPro" id="IPR036849">
    <property type="entry name" value="Enolase-like_C_sf"/>
</dbReference>
<dbReference type="SFLD" id="SFLDF00002">
    <property type="entry name" value="enolase"/>
    <property type="match status" value="1"/>
</dbReference>
<evidence type="ECO:0000256" key="2">
    <source>
        <dbReference type="ARBA" id="ARBA00009604"/>
    </source>
</evidence>
<keyword evidence="13" id="KW-1185">Reference proteome</keyword>
<sequence length="426" mass="45338">MASIDAIHAREILDSRGNPTVEVEVLLDDDSFGRAAVPSGASTGEFEAVEKRDGDAGIYQGKGVTSAVDAVLETIQPALLGFDATDQRLIDATMLDLDGTENKSKLGANAILGVSLAVARAAAESAALPLYRYLGGPNAHVLPVPLMNILNGGSHADSDVDIQEFMIVPLGAATFSEGLRWGVEVYHNLKSVLKKEGLSTGLGDEGGFAPNLPSNRHALDIITTAIEKAGYTPGSQIAFALDVASSEFFENGAYQFEKQSRSAEEMSAYYEDLVANYPLVSIEDPLDENDWSGWQTLAGNLGERVQLVGDDLFVTNVERLQRGIDEKAANSLLVKVNQIGSLTETLDAVSLAQRAGFTTITSHRSGETEDTTIADIAVATNAGQIKTGAPARSERVAKYNQLLRIEEELDDAARYAGASAFPRFSA</sequence>